<feature type="domain" description="Peptide methionine sulphoxide reductase MsrA" evidence="5">
    <location>
        <begin position="8"/>
        <end position="162"/>
    </location>
</feature>
<gene>
    <name evidence="4 6" type="primary">msrA</name>
    <name evidence="6" type="ORF">ACFSQP_04705</name>
</gene>
<evidence type="ECO:0000256" key="4">
    <source>
        <dbReference type="HAMAP-Rule" id="MF_01401"/>
    </source>
</evidence>
<comment type="similarity">
    <text evidence="4">Belongs to the MsrA Met sulfoxide reductase family.</text>
</comment>
<dbReference type="RefSeq" id="WP_376892202.1">
    <property type="nucleotide sequence ID" value="NZ_JBHULS010000002.1"/>
</dbReference>
<dbReference type="PANTHER" id="PTHR43774">
    <property type="entry name" value="PEPTIDE METHIONINE SULFOXIDE REDUCTASE"/>
    <property type="match status" value="1"/>
</dbReference>
<sequence length="182" mass="20515">MAVSLPIATVGAGCFWCWDAFFKNVIGVKEVTSGYMGGTVPGRPTYREVSSGLTGHAEIVRIRFQPEIISYTSLLTLFLKAHNPTISYKTQHLGSYGSQYRSVIFYQNTAQQKAAILVLKQFEKTLEPAQTLYTELAPATIFYEAETAHQNYYETNKTAAYCTNIIVPKLRWLEKQQAKKLK</sequence>
<comment type="function">
    <text evidence="4">Has an important function as a repair enzyme for proteins that have been inactivated by oxidation. Catalyzes the reversible oxidation-reduction of methionine sulfoxide in proteins to methionine.</text>
</comment>
<feature type="active site" evidence="4">
    <location>
        <position position="14"/>
    </location>
</feature>
<organism evidence="6 7">
    <name type="scientific">Bizionia sediminis</name>
    <dbReference type="NCBI Taxonomy" id="1737064"/>
    <lineage>
        <taxon>Bacteria</taxon>
        <taxon>Pseudomonadati</taxon>
        <taxon>Bacteroidota</taxon>
        <taxon>Flavobacteriia</taxon>
        <taxon>Flavobacteriales</taxon>
        <taxon>Flavobacteriaceae</taxon>
        <taxon>Bizionia</taxon>
    </lineage>
</organism>
<dbReference type="GO" id="GO:0008113">
    <property type="term" value="F:peptide-methionine (S)-S-oxide reductase activity"/>
    <property type="evidence" value="ECO:0007669"/>
    <property type="project" value="UniProtKB-EC"/>
</dbReference>
<evidence type="ECO:0000313" key="7">
    <source>
        <dbReference type="Proteomes" id="UP001597472"/>
    </source>
</evidence>
<accession>A0ABW5KRX0</accession>
<dbReference type="InterPro" id="IPR036509">
    <property type="entry name" value="Met_Sox_Rdtase_MsrA_sf"/>
</dbReference>
<name>A0ABW5KRX0_9FLAO</name>
<proteinExistence type="inferred from homology"/>
<protein>
    <recommendedName>
        <fullName evidence="4">Peptide methionine sulfoxide reductase MsrA</fullName>
        <shortName evidence="4">Protein-methionine-S-oxide reductase</shortName>
        <ecNumber evidence="4">1.8.4.11</ecNumber>
    </recommendedName>
    <alternativeName>
        <fullName evidence="4">Peptide-methionine (S)-S-oxide reductase</fullName>
        <shortName evidence="4">Peptide Met(O) reductase</shortName>
    </alternativeName>
</protein>
<evidence type="ECO:0000259" key="5">
    <source>
        <dbReference type="Pfam" id="PF01625"/>
    </source>
</evidence>
<dbReference type="NCBIfam" id="TIGR00401">
    <property type="entry name" value="msrA"/>
    <property type="match status" value="1"/>
</dbReference>
<dbReference type="InterPro" id="IPR002569">
    <property type="entry name" value="Met_Sox_Rdtase_MsrA_dom"/>
</dbReference>
<keyword evidence="7" id="KW-1185">Reference proteome</keyword>
<evidence type="ECO:0000256" key="3">
    <source>
        <dbReference type="ARBA" id="ARBA00048782"/>
    </source>
</evidence>
<dbReference type="EMBL" id="JBHULS010000002">
    <property type="protein sequence ID" value="MFD2551109.1"/>
    <property type="molecule type" value="Genomic_DNA"/>
</dbReference>
<comment type="catalytic activity">
    <reaction evidence="3 4">
        <text>[thioredoxin]-disulfide + L-methionine + H2O = L-methionine (S)-S-oxide + [thioredoxin]-dithiol</text>
        <dbReference type="Rhea" id="RHEA:19993"/>
        <dbReference type="Rhea" id="RHEA-COMP:10698"/>
        <dbReference type="Rhea" id="RHEA-COMP:10700"/>
        <dbReference type="ChEBI" id="CHEBI:15377"/>
        <dbReference type="ChEBI" id="CHEBI:29950"/>
        <dbReference type="ChEBI" id="CHEBI:50058"/>
        <dbReference type="ChEBI" id="CHEBI:57844"/>
        <dbReference type="ChEBI" id="CHEBI:58772"/>
        <dbReference type="EC" id="1.8.4.11"/>
    </reaction>
</comment>
<dbReference type="PANTHER" id="PTHR43774:SF1">
    <property type="entry name" value="PEPTIDE METHIONINE SULFOXIDE REDUCTASE MSRA 2"/>
    <property type="match status" value="1"/>
</dbReference>
<dbReference type="Proteomes" id="UP001597472">
    <property type="component" value="Unassembled WGS sequence"/>
</dbReference>
<dbReference type="HAMAP" id="MF_01401">
    <property type="entry name" value="MsrA"/>
    <property type="match status" value="1"/>
</dbReference>
<reference evidence="7" key="1">
    <citation type="journal article" date="2019" name="Int. J. Syst. Evol. Microbiol.">
        <title>The Global Catalogue of Microorganisms (GCM) 10K type strain sequencing project: providing services to taxonomists for standard genome sequencing and annotation.</title>
        <authorList>
            <consortium name="The Broad Institute Genomics Platform"/>
            <consortium name="The Broad Institute Genome Sequencing Center for Infectious Disease"/>
            <person name="Wu L."/>
            <person name="Ma J."/>
        </authorList>
    </citation>
    <scope>NUCLEOTIDE SEQUENCE [LARGE SCALE GENOMIC DNA]</scope>
    <source>
        <strain evidence="7">KCTC 42587</strain>
    </source>
</reference>
<evidence type="ECO:0000313" key="6">
    <source>
        <dbReference type="EMBL" id="MFD2551109.1"/>
    </source>
</evidence>
<comment type="catalytic activity">
    <reaction evidence="2 4">
        <text>L-methionyl-[protein] + [thioredoxin]-disulfide + H2O = L-methionyl-(S)-S-oxide-[protein] + [thioredoxin]-dithiol</text>
        <dbReference type="Rhea" id="RHEA:14217"/>
        <dbReference type="Rhea" id="RHEA-COMP:10698"/>
        <dbReference type="Rhea" id="RHEA-COMP:10700"/>
        <dbReference type="Rhea" id="RHEA-COMP:12313"/>
        <dbReference type="Rhea" id="RHEA-COMP:12315"/>
        <dbReference type="ChEBI" id="CHEBI:15377"/>
        <dbReference type="ChEBI" id="CHEBI:16044"/>
        <dbReference type="ChEBI" id="CHEBI:29950"/>
        <dbReference type="ChEBI" id="CHEBI:44120"/>
        <dbReference type="ChEBI" id="CHEBI:50058"/>
        <dbReference type="EC" id="1.8.4.11"/>
    </reaction>
</comment>
<dbReference type="Pfam" id="PF01625">
    <property type="entry name" value="PMSR"/>
    <property type="match status" value="1"/>
</dbReference>
<comment type="caution">
    <text evidence="6">The sequence shown here is derived from an EMBL/GenBank/DDBJ whole genome shotgun (WGS) entry which is preliminary data.</text>
</comment>
<dbReference type="EC" id="1.8.4.11" evidence="4"/>
<evidence type="ECO:0000256" key="1">
    <source>
        <dbReference type="ARBA" id="ARBA00023002"/>
    </source>
</evidence>
<dbReference type="SUPFAM" id="SSF55068">
    <property type="entry name" value="Peptide methionine sulfoxide reductase"/>
    <property type="match status" value="1"/>
</dbReference>
<evidence type="ECO:0000256" key="2">
    <source>
        <dbReference type="ARBA" id="ARBA00047806"/>
    </source>
</evidence>
<keyword evidence="1 4" id="KW-0560">Oxidoreductase</keyword>
<dbReference type="Gene3D" id="3.30.1060.10">
    <property type="entry name" value="Peptide methionine sulphoxide reductase MsrA"/>
    <property type="match status" value="1"/>
</dbReference>